<evidence type="ECO:0008006" key="10">
    <source>
        <dbReference type="Google" id="ProtNLM"/>
    </source>
</evidence>
<keyword evidence="5 7" id="KW-0175">Coiled coil</keyword>
<dbReference type="PANTHER" id="PTHR40412:SF1">
    <property type="entry name" value="SF-ASSEMBLIN"/>
    <property type="match status" value="1"/>
</dbReference>
<comment type="subcellular location">
    <subcellularLocation>
        <location evidence="1">Cytoplasm</location>
        <location evidence="1">Cytoskeleton</location>
    </subcellularLocation>
</comment>
<gene>
    <name evidence="8" type="ORF">EVOR1521_LOCUS7235</name>
</gene>
<dbReference type="EMBL" id="CAUJNA010000571">
    <property type="protein sequence ID" value="CAJ1378833.1"/>
    <property type="molecule type" value="Genomic_DNA"/>
</dbReference>
<dbReference type="InterPro" id="IPR008374">
    <property type="entry name" value="SF_assemblin/giardin_b"/>
</dbReference>
<keyword evidence="6" id="KW-0206">Cytoskeleton</keyword>
<evidence type="ECO:0000313" key="8">
    <source>
        <dbReference type="EMBL" id="CAJ1378833.1"/>
    </source>
</evidence>
<evidence type="ECO:0000256" key="7">
    <source>
        <dbReference type="SAM" id="Coils"/>
    </source>
</evidence>
<organism evidence="8 9">
    <name type="scientific">Effrenium voratum</name>
    <dbReference type="NCBI Taxonomy" id="2562239"/>
    <lineage>
        <taxon>Eukaryota</taxon>
        <taxon>Sar</taxon>
        <taxon>Alveolata</taxon>
        <taxon>Dinophyceae</taxon>
        <taxon>Suessiales</taxon>
        <taxon>Symbiodiniaceae</taxon>
        <taxon>Effrenium</taxon>
    </lineage>
</organism>
<dbReference type="PANTHER" id="PTHR40412">
    <property type="entry name" value="SF-ASSEMBLIN"/>
    <property type="match status" value="1"/>
</dbReference>
<comment type="similarity">
    <text evidence="2">Belongs to the SF-assemblin family.</text>
</comment>
<evidence type="ECO:0000256" key="2">
    <source>
        <dbReference type="ARBA" id="ARBA00005678"/>
    </source>
</evidence>
<keyword evidence="4" id="KW-0493">Microtubule</keyword>
<evidence type="ECO:0000256" key="3">
    <source>
        <dbReference type="ARBA" id="ARBA00022490"/>
    </source>
</evidence>
<keyword evidence="3" id="KW-0963">Cytoplasm</keyword>
<sequence>MAQVQRSCEFSLVKQANGRYGLQGGVEPVTPDSRYDLKLSEERDTASPSIRRMRFRSGGLSMTGHLRQPRDVASYSYEENAEAPVPEQLRQKLLAIGSSFASLGKQVDADARRRKELEAKRCQELLVFLGKLEHELTDEAQNRETELVELRQAVERRLNQMIEDVQKRVSARFSGLIGEVEALADRCGNLELGIQQFKGEVPSQLQVELTYLKEAMQQLLADAAREQQRSSEQDAGFLLRMEEGRYAVDAEMQKELVRLERRGEALQELIDQFAFAQEDAEIAQQRAVVLDQMAELRRQLGAEVALREAADDEVVQAINDYTATLHRSLSATNS</sequence>
<protein>
    <recommendedName>
        <fullName evidence="10">SF-assemblin</fullName>
    </recommendedName>
</protein>
<accession>A0AA36I0L6</accession>
<dbReference type="Pfam" id="PF06705">
    <property type="entry name" value="SF-assemblin"/>
    <property type="match status" value="1"/>
</dbReference>
<evidence type="ECO:0000256" key="5">
    <source>
        <dbReference type="ARBA" id="ARBA00023054"/>
    </source>
</evidence>
<name>A0AA36I0L6_9DINO</name>
<dbReference type="AlphaFoldDB" id="A0AA36I0L6"/>
<dbReference type="GO" id="GO:0005874">
    <property type="term" value="C:microtubule"/>
    <property type="evidence" value="ECO:0007669"/>
    <property type="project" value="UniProtKB-KW"/>
</dbReference>
<feature type="coiled-coil region" evidence="7">
    <location>
        <begin position="213"/>
        <end position="286"/>
    </location>
</feature>
<dbReference type="PRINTS" id="PR01799">
    <property type="entry name" value="SFASSEMBLIN"/>
</dbReference>
<dbReference type="GO" id="GO:0005200">
    <property type="term" value="F:structural constituent of cytoskeleton"/>
    <property type="evidence" value="ECO:0007669"/>
    <property type="project" value="InterPro"/>
</dbReference>
<evidence type="ECO:0000256" key="4">
    <source>
        <dbReference type="ARBA" id="ARBA00022701"/>
    </source>
</evidence>
<evidence type="ECO:0000256" key="1">
    <source>
        <dbReference type="ARBA" id="ARBA00004245"/>
    </source>
</evidence>
<comment type="caution">
    <text evidence="8">The sequence shown here is derived from an EMBL/GenBank/DDBJ whole genome shotgun (WGS) entry which is preliminary data.</text>
</comment>
<evidence type="ECO:0000313" key="9">
    <source>
        <dbReference type="Proteomes" id="UP001178507"/>
    </source>
</evidence>
<evidence type="ECO:0000256" key="6">
    <source>
        <dbReference type="ARBA" id="ARBA00023212"/>
    </source>
</evidence>
<reference evidence="8" key="1">
    <citation type="submission" date="2023-08" db="EMBL/GenBank/DDBJ databases">
        <authorList>
            <person name="Chen Y."/>
            <person name="Shah S."/>
            <person name="Dougan E. K."/>
            <person name="Thang M."/>
            <person name="Chan C."/>
        </authorList>
    </citation>
    <scope>NUCLEOTIDE SEQUENCE</scope>
</reference>
<proteinExistence type="inferred from homology"/>
<dbReference type="Proteomes" id="UP001178507">
    <property type="component" value="Unassembled WGS sequence"/>
</dbReference>
<keyword evidence="9" id="KW-1185">Reference proteome</keyword>